<gene>
    <name evidence="8" type="ORF">PQ457_13470</name>
</gene>
<evidence type="ECO:0000256" key="2">
    <source>
        <dbReference type="ARBA" id="ARBA00029447"/>
    </source>
</evidence>
<dbReference type="Gene3D" id="1.10.287.950">
    <property type="entry name" value="Methyl-accepting chemotaxis protein"/>
    <property type="match status" value="1"/>
</dbReference>
<dbReference type="InterPro" id="IPR051310">
    <property type="entry name" value="MCP_chemotaxis"/>
</dbReference>
<evidence type="ECO:0000313" key="9">
    <source>
        <dbReference type="Proteomes" id="UP001218231"/>
    </source>
</evidence>
<comment type="similarity">
    <text evidence="2">Belongs to the methyl-accepting chemotaxis (MCP) protein family.</text>
</comment>
<dbReference type="CDD" id="cd06225">
    <property type="entry name" value="HAMP"/>
    <property type="match status" value="1"/>
</dbReference>
<evidence type="ECO:0000256" key="4">
    <source>
        <dbReference type="SAM" id="MobiDB-lite"/>
    </source>
</evidence>
<dbReference type="Proteomes" id="UP001218231">
    <property type="component" value="Chromosome"/>
</dbReference>
<dbReference type="SMART" id="SM00304">
    <property type="entry name" value="HAMP"/>
    <property type="match status" value="2"/>
</dbReference>
<feature type="region of interest" description="Disordered" evidence="4">
    <location>
        <begin position="570"/>
        <end position="636"/>
    </location>
</feature>
<feature type="domain" description="HAMP" evidence="7">
    <location>
        <begin position="268"/>
        <end position="320"/>
    </location>
</feature>
<reference evidence="8 9" key="1">
    <citation type="submission" date="2023-02" db="EMBL/GenBank/DDBJ databases">
        <title>Genome sequence of Novosphingobium humi KACC 19094.</title>
        <authorList>
            <person name="Kim S."/>
            <person name="Heo J."/>
            <person name="Kwon S.-W."/>
        </authorList>
    </citation>
    <scope>NUCLEOTIDE SEQUENCE [LARGE SCALE GENOMIC DNA]</scope>
    <source>
        <strain evidence="8 9">KACC 19094</strain>
    </source>
</reference>
<keyword evidence="3" id="KW-0807">Transducer</keyword>
<keyword evidence="5" id="KW-0472">Membrane</keyword>
<protein>
    <submittedName>
        <fullName evidence="8">Methyl-accepting chemotaxis protein</fullName>
    </submittedName>
</protein>
<evidence type="ECO:0000256" key="3">
    <source>
        <dbReference type="PROSITE-ProRule" id="PRU00284"/>
    </source>
</evidence>
<evidence type="ECO:0000256" key="1">
    <source>
        <dbReference type="ARBA" id="ARBA00022500"/>
    </source>
</evidence>
<dbReference type="PROSITE" id="PS50111">
    <property type="entry name" value="CHEMOTAXIS_TRANSDUC_2"/>
    <property type="match status" value="1"/>
</dbReference>
<sequence length="636" mass="69106">MKHRSIAEKTRTGAMTILFVLLVAGLLAGWGFNDMRPGGPLHHRHQQVSDFVADILPPPEYVTEGFLEAGLLHNNPALLADKRSRLGDLERAFRQKGSDWAASDLDADLKQQLADQTQRSGEEFWAVLDQEYLPALSRGDAPGAQAAYDRLSAIYATHRSQIEGLRQAALLRQKKAIAASGATTMWAIMAGLGLLGLLALGLIVRALRWQQRHVLEPLAQTAQVMGRMAAGDLEAGRRNRHREDEIGAMTAAIEVFRAATIAEREAAAQQRRVVDSLSQGLQRMAGGQLHYRIHTPLGEEYESLRRDFNRATQELAEAISGVMATAAGVEKGASEIHGASENLARRNETHANALEAMAATMDQATQTIRESASQATHVQGSIAQTHQTALAGGDVVARATQAMTGIERSSQEINQIINVIDSIAFQTNLLALNAGVEAARAGDAGKGFAVVANEVRALAQRSAGAAKDIKTLIHTSTDQVRGGVALVRETGAVLGNIVEQVGLINAQVSDMTGSTQLQAAYLSEINKAIAHMDGITKQNAAMSEQANAAAHRLARQAQAMSTRMGAFETAEYRPHGWNPDRNQDRNQDRGREWEREESRPSGRDQGHEWDRAEPVPFTRARRREFGRERPLFSTAA</sequence>
<keyword evidence="5" id="KW-0812">Transmembrane</keyword>
<dbReference type="SUPFAM" id="SSF158472">
    <property type="entry name" value="HAMP domain-like"/>
    <property type="match status" value="1"/>
</dbReference>
<feature type="transmembrane region" description="Helical" evidence="5">
    <location>
        <begin position="185"/>
        <end position="204"/>
    </location>
</feature>
<dbReference type="Pfam" id="PF00015">
    <property type="entry name" value="MCPsignal"/>
    <property type="match status" value="1"/>
</dbReference>
<evidence type="ECO:0000256" key="5">
    <source>
        <dbReference type="SAM" id="Phobius"/>
    </source>
</evidence>
<dbReference type="SMART" id="SM00283">
    <property type="entry name" value="MA"/>
    <property type="match status" value="1"/>
</dbReference>
<dbReference type="EMBL" id="CP117417">
    <property type="protein sequence ID" value="WCT76924.1"/>
    <property type="molecule type" value="Genomic_DNA"/>
</dbReference>
<evidence type="ECO:0000259" key="7">
    <source>
        <dbReference type="PROSITE" id="PS50885"/>
    </source>
</evidence>
<feature type="compositionally biased region" description="Basic and acidic residues" evidence="4">
    <location>
        <begin position="581"/>
        <end position="613"/>
    </location>
</feature>
<dbReference type="PROSITE" id="PS50885">
    <property type="entry name" value="HAMP"/>
    <property type="match status" value="2"/>
</dbReference>
<name>A0ABY7TUL6_9SPHN</name>
<dbReference type="CDD" id="cd11386">
    <property type="entry name" value="MCP_signal"/>
    <property type="match status" value="1"/>
</dbReference>
<dbReference type="Gene3D" id="1.10.8.500">
    <property type="entry name" value="HAMP domain in histidine kinase"/>
    <property type="match status" value="1"/>
</dbReference>
<dbReference type="PANTHER" id="PTHR43531">
    <property type="entry name" value="PROTEIN ICFG"/>
    <property type="match status" value="1"/>
</dbReference>
<accession>A0ABY7TUL6</accession>
<dbReference type="RefSeq" id="WP_273617322.1">
    <property type="nucleotide sequence ID" value="NZ_CP117417.1"/>
</dbReference>
<evidence type="ECO:0000259" key="6">
    <source>
        <dbReference type="PROSITE" id="PS50111"/>
    </source>
</evidence>
<keyword evidence="1" id="KW-0145">Chemotaxis</keyword>
<dbReference type="Pfam" id="PF00672">
    <property type="entry name" value="HAMP"/>
    <property type="match status" value="1"/>
</dbReference>
<dbReference type="SUPFAM" id="SSF58104">
    <property type="entry name" value="Methyl-accepting chemotaxis protein (MCP) signaling domain"/>
    <property type="match status" value="1"/>
</dbReference>
<evidence type="ECO:0000313" key="8">
    <source>
        <dbReference type="EMBL" id="WCT76924.1"/>
    </source>
</evidence>
<dbReference type="InterPro" id="IPR003660">
    <property type="entry name" value="HAMP_dom"/>
</dbReference>
<feature type="domain" description="HAMP" evidence="7">
    <location>
        <begin position="212"/>
        <end position="265"/>
    </location>
</feature>
<dbReference type="PANTHER" id="PTHR43531:SF11">
    <property type="entry name" value="METHYL-ACCEPTING CHEMOTAXIS PROTEIN 3"/>
    <property type="match status" value="1"/>
</dbReference>
<dbReference type="InterPro" id="IPR004089">
    <property type="entry name" value="MCPsignal_dom"/>
</dbReference>
<feature type="transmembrane region" description="Helical" evidence="5">
    <location>
        <begin position="12"/>
        <end position="32"/>
    </location>
</feature>
<keyword evidence="9" id="KW-1185">Reference proteome</keyword>
<organism evidence="8 9">
    <name type="scientific">Novosphingobium humi</name>
    <dbReference type="NCBI Taxonomy" id="2282397"/>
    <lineage>
        <taxon>Bacteria</taxon>
        <taxon>Pseudomonadati</taxon>
        <taxon>Pseudomonadota</taxon>
        <taxon>Alphaproteobacteria</taxon>
        <taxon>Sphingomonadales</taxon>
        <taxon>Sphingomonadaceae</taxon>
        <taxon>Novosphingobium</taxon>
    </lineage>
</organism>
<proteinExistence type="inferred from homology"/>
<keyword evidence="5" id="KW-1133">Transmembrane helix</keyword>
<feature type="domain" description="Methyl-accepting transducer" evidence="6">
    <location>
        <begin position="325"/>
        <end position="554"/>
    </location>
</feature>